<comment type="caution">
    <text evidence="11">The sequence shown here is derived from an EMBL/GenBank/DDBJ whole genome shotgun (WGS) entry which is preliminary data.</text>
</comment>
<evidence type="ECO:0000256" key="3">
    <source>
        <dbReference type="ARBA" id="ARBA00022741"/>
    </source>
</evidence>
<feature type="binding site" evidence="8">
    <location>
        <position position="237"/>
    </location>
    <ligand>
        <name>Mg(2+)</name>
        <dbReference type="ChEBI" id="CHEBI:18420"/>
    </ligand>
</feature>
<dbReference type="GO" id="GO:0043022">
    <property type="term" value="F:ribosome binding"/>
    <property type="evidence" value="ECO:0007669"/>
    <property type="project" value="TreeGrafter"/>
</dbReference>
<accession>B0PD12</accession>
<proteinExistence type="inferred from homology"/>
<feature type="domain" description="Hflx-type G" evidence="10">
    <location>
        <begin position="224"/>
        <end position="385"/>
    </location>
</feature>
<dbReference type="GO" id="GO:0005737">
    <property type="term" value="C:cytoplasm"/>
    <property type="evidence" value="ECO:0007669"/>
    <property type="project" value="UniProtKB-SubCell"/>
</dbReference>
<keyword evidence="12" id="KW-1185">Reference proteome</keyword>
<dbReference type="SUPFAM" id="SSF52540">
    <property type="entry name" value="P-loop containing nucleoside triphosphate hydrolases"/>
    <property type="match status" value="1"/>
</dbReference>
<feature type="coiled-coil region" evidence="9">
    <location>
        <begin position="183"/>
        <end position="217"/>
    </location>
</feature>
<feature type="binding site" evidence="7">
    <location>
        <begin position="363"/>
        <end position="365"/>
    </location>
    <ligand>
        <name>GTP</name>
        <dbReference type="ChEBI" id="CHEBI:37565"/>
    </ligand>
</feature>
<dbReference type="HOGENOM" id="CLU_019597_1_0_9"/>
<evidence type="ECO:0000313" key="12">
    <source>
        <dbReference type="Proteomes" id="UP000003803"/>
    </source>
</evidence>
<dbReference type="Proteomes" id="UP000003803">
    <property type="component" value="Unassembled WGS sequence"/>
</dbReference>
<dbReference type="GO" id="GO:0046872">
    <property type="term" value="F:metal ion binding"/>
    <property type="evidence" value="ECO:0007669"/>
    <property type="project" value="UniProtKB-KW"/>
</dbReference>
<dbReference type="GO" id="GO:0003924">
    <property type="term" value="F:GTPase activity"/>
    <property type="evidence" value="ECO:0007669"/>
    <property type="project" value="UniProtKB-UniRule"/>
</dbReference>
<comment type="similarity">
    <text evidence="6">Belongs to the TRAFAC class OBG-HflX-like GTPase superfamily. HflX GTPase family.</text>
</comment>
<dbReference type="Gene3D" id="6.10.250.2860">
    <property type="match status" value="1"/>
</dbReference>
<evidence type="ECO:0000256" key="1">
    <source>
        <dbReference type="ARBA" id="ARBA00022490"/>
    </source>
</evidence>
<keyword evidence="2 8" id="KW-0479">Metal-binding</keyword>
<sequence length="438" mass="47768">MSVSHLREKCNAKNLVKARPGKGEAMFDNQKQTIQRAVLAAVDTGEYDIQASLDELEALAQTAGAQTAAKLVQKRPSCDPATVIGSGRLEELAQLCENDGADLVIFDCELSPAQLRNIENACGVAVIDRTALILDIFAQRAVTAEGKLQVELAQLRYRLPRLGGMGKALSRLGGGIGTRGPGETQLETDRRHIRRRIAALQEQLAELKKRRGLLRARRKKEGVTTVAIVGYTNVGKSTLLNALTGAGVLSEDKLFATLDPTSRALTLPDGRSVMLIDTVGLVRRLPHQLVEAFQSTLEEAAGADLLWCVCDAASDEMAEQVDVTRQLMRELGAQDIPMLVILNKCDLVADVPRALNQQTALISARTGFGFDMLLQKTSELLAPTHRRVTLMLPYDKTGLISEIMASGKVYAQTYEPEGTRVDALVDLRLLHKVSQWRV</sequence>
<dbReference type="Pfam" id="PF13167">
    <property type="entry name" value="GTP-bdg_N"/>
    <property type="match status" value="1"/>
</dbReference>
<evidence type="ECO:0000256" key="8">
    <source>
        <dbReference type="PIRSR" id="PIRSR006809-2"/>
    </source>
</evidence>
<feature type="binding site" evidence="7">
    <location>
        <begin position="277"/>
        <end position="280"/>
    </location>
    <ligand>
        <name>GTP</name>
        <dbReference type="ChEBI" id="CHEBI:37565"/>
    </ligand>
</feature>
<comment type="subcellular location">
    <subcellularLocation>
        <location evidence="6">Cytoplasm</location>
    </subcellularLocation>
    <text evidence="6">May associate with membranes.</text>
</comment>
<keyword evidence="1 6" id="KW-0963">Cytoplasm</keyword>
<feature type="binding site" evidence="7">
    <location>
        <begin position="230"/>
        <end position="237"/>
    </location>
    <ligand>
        <name>GTP</name>
        <dbReference type="ChEBI" id="CHEBI:37565"/>
    </ligand>
</feature>
<evidence type="ECO:0000256" key="7">
    <source>
        <dbReference type="PIRSR" id="PIRSR006809-1"/>
    </source>
</evidence>
<dbReference type="InterPro" id="IPR005225">
    <property type="entry name" value="Small_GTP-bd"/>
</dbReference>
<dbReference type="InterPro" id="IPR042108">
    <property type="entry name" value="GTPase_HflX_N_sf"/>
</dbReference>
<dbReference type="InterPro" id="IPR027417">
    <property type="entry name" value="P-loop_NTPase"/>
</dbReference>
<dbReference type="Gene3D" id="3.40.50.11060">
    <property type="entry name" value="GTPase HflX, N-terminal domain"/>
    <property type="match status" value="1"/>
</dbReference>
<dbReference type="InterPro" id="IPR030394">
    <property type="entry name" value="G_HFLX_dom"/>
</dbReference>
<comment type="function">
    <text evidence="6">GTPase that associates with the 50S ribosomal subunit and may have a role during protein synthesis or ribosome biogenesis.</text>
</comment>
<feature type="binding site" evidence="7">
    <location>
        <begin position="255"/>
        <end position="259"/>
    </location>
    <ligand>
        <name>GTP</name>
        <dbReference type="ChEBI" id="CHEBI:37565"/>
    </ligand>
</feature>
<dbReference type="InterPro" id="IPR032305">
    <property type="entry name" value="GTP-bd_M"/>
</dbReference>
<feature type="binding site" evidence="8">
    <location>
        <position position="257"/>
    </location>
    <ligand>
        <name>Mg(2+)</name>
        <dbReference type="ChEBI" id="CHEBI:18420"/>
    </ligand>
</feature>
<dbReference type="Pfam" id="PF01926">
    <property type="entry name" value="MMR_HSR1"/>
    <property type="match status" value="1"/>
</dbReference>
<reference evidence="11" key="2">
    <citation type="submission" date="2013-09" db="EMBL/GenBank/DDBJ databases">
        <title>Draft genome sequence of Anaerotruncus colihominis(DSM 17241).</title>
        <authorList>
            <person name="Sudarsanam P."/>
            <person name="Ley R."/>
            <person name="Guruge J."/>
            <person name="Turnbaugh P.J."/>
            <person name="Mahowald M."/>
            <person name="Liep D."/>
            <person name="Gordon J."/>
        </authorList>
    </citation>
    <scope>NUCLEOTIDE SEQUENCE</scope>
    <source>
        <strain evidence="11">DSM 17241</strain>
    </source>
</reference>
<dbReference type="PROSITE" id="PS51705">
    <property type="entry name" value="G_HFLX"/>
    <property type="match status" value="1"/>
</dbReference>
<feature type="binding site" evidence="7">
    <location>
        <begin position="343"/>
        <end position="346"/>
    </location>
    <ligand>
        <name>GTP</name>
        <dbReference type="ChEBI" id="CHEBI:37565"/>
    </ligand>
</feature>
<dbReference type="PANTHER" id="PTHR10229">
    <property type="entry name" value="GTP-BINDING PROTEIN HFLX"/>
    <property type="match status" value="1"/>
</dbReference>
<dbReference type="eggNOG" id="COG2262">
    <property type="taxonomic scope" value="Bacteria"/>
</dbReference>
<evidence type="ECO:0000256" key="9">
    <source>
        <dbReference type="SAM" id="Coils"/>
    </source>
</evidence>
<dbReference type="NCBIfam" id="TIGR03156">
    <property type="entry name" value="GTP_HflX"/>
    <property type="match status" value="1"/>
</dbReference>
<reference evidence="11" key="1">
    <citation type="submission" date="2007-11" db="EMBL/GenBank/DDBJ databases">
        <authorList>
            <person name="Fulton L."/>
            <person name="Clifton S."/>
            <person name="Fulton B."/>
            <person name="Xu J."/>
            <person name="Minx P."/>
            <person name="Pepin K.H."/>
            <person name="Johnson M."/>
            <person name="Thiruvilangam P."/>
            <person name="Bhonagiri V."/>
            <person name="Nash W.E."/>
            <person name="Mardis E.R."/>
            <person name="Wilson R.K."/>
        </authorList>
    </citation>
    <scope>NUCLEOTIDE SEQUENCE [LARGE SCALE GENOMIC DNA]</scope>
    <source>
        <strain evidence="11">DSM 17241</strain>
    </source>
</reference>
<keyword evidence="3 6" id="KW-0547">Nucleotide-binding</keyword>
<protein>
    <recommendedName>
        <fullName evidence="6">GTPase HflX</fullName>
    </recommendedName>
    <alternativeName>
        <fullName evidence="6">GTP-binding protein HflX</fullName>
    </alternativeName>
</protein>
<evidence type="ECO:0000256" key="2">
    <source>
        <dbReference type="ARBA" id="ARBA00022723"/>
    </source>
</evidence>
<dbReference type="Pfam" id="PF16360">
    <property type="entry name" value="GTP-bdg_M"/>
    <property type="match status" value="1"/>
</dbReference>
<dbReference type="EMBL" id="ABGD02000022">
    <property type="protein sequence ID" value="EDS10698.1"/>
    <property type="molecule type" value="Genomic_DNA"/>
</dbReference>
<dbReference type="GO" id="GO:0005525">
    <property type="term" value="F:GTP binding"/>
    <property type="evidence" value="ECO:0007669"/>
    <property type="project" value="UniProtKB-UniRule"/>
</dbReference>
<dbReference type="InterPro" id="IPR025121">
    <property type="entry name" value="GTPase_HflX_N"/>
</dbReference>
<dbReference type="Gene3D" id="3.40.50.300">
    <property type="entry name" value="P-loop containing nucleotide triphosphate hydrolases"/>
    <property type="match status" value="1"/>
</dbReference>
<keyword evidence="9" id="KW-0175">Coiled coil</keyword>
<dbReference type="PIRSF" id="PIRSF006809">
    <property type="entry name" value="GTP-binding_hflX_prd"/>
    <property type="match status" value="1"/>
</dbReference>
<evidence type="ECO:0000256" key="6">
    <source>
        <dbReference type="HAMAP-Rule" id="MF_00900"/>
    </source>
</evidence>
<dbReference type="STRING" id="169435.ERS852551_01900"/>
<gene>
    <name evidence="6 11" type="primary">hflX</name>
    <name evidence="11" type="ORF">ANACOL_02675</name>
</gene>
<evidence type="ECO:0000259" key="10">
    <source>
        <dbReference type="PROSITE" id="PS51705"/>
    </source>
</evidence>
<evidence type="ECO:0000256" key="4">
    <source>
        <dbReference type="ARBA" id="ARBA00022842"/>
    </source>
</evidence>
<evidence type="ECO:0000256" key="5">
    <source>
        <dbReference type="ARBA" id="ARBA00023134"/>
    </source>
</evidence>
<keyword evidence="5 6" id="KW-0342">GTP-binding</keyword>
<evidence type="ECO:0000313" key="11">
    <source>
        <dbReference type="EMBL" id="EDS10698.1"/>
    </source>
</evidence>
<dbReference type="InterPro" id="IPR016496">
    <property type="entry name" value="GTPase_HflX"/>
</dbReference>
<dbReference type="HAMAP" id="MF_00900">
    <property type="entry name" value="GTPase_HflX"/>
    <property type="match status" value="1"/>
</dbReference>
<comment type="cofactor">
    <cofactor evidence="8">
        <name>Mg(2+)</name>
        <dbReference type="ChEBI" id="CHEBI:18420"/>
    </cofactor>
</comment>
<comment type="subunit">
    <text evidence="6">Monomer. Associates with the 50S ribosomal subunit.</text>
</comment>
<name>B0PD12_9FIRM</name>
<dbReference type="NCBIfam" id="TIGR00231">
    <property type="entry name" value="small_GTP"/>
    <property type="match status" value="1"/>
</dbReference>
<keyword evidence="4 8" id="KW-0460">Magnesium</keyword>
<dbReference type="PANTHER" id="PTHR10229:SF0">
    <property type="entry name" value="GTP-BINDING PROTEIN 6-RELATED"/>
    <property type="match status" value="1"/>
</dbReference>
<dbReference type="AlphaFoldDB" id="B0PD12"/>
<dbReference type="InterPro" id="IPR006073">
    <property type="entry name" value="GTP-bd"/>
</dbReference>
<dbReference type="FunFam" id="3.40.50.11060:FF:000001">
    <property type="entry name" value="GTPase HflX"/>
    <property type="match status" value="1"/>
</dbReference>
<organism evidence="11 12">
    <name type="scientific">Anaerotruncus colihominis DSM 17241</name>
    <dbReference type="NCBI Taxonomy" id="445972"/>
    <lineage>
        <taxon>Bacteria</taxon>
        <taxon>Bacillati</taxon>
        <taxon>Bacillota</taxon>
        <taxon>Clostridia</taxon>
        <taxon>Eubacteriales</taxon>
        <taxon>Oscillospiraceae</taxon>
        <taxon>Anaerotruncus</taxon>
    </lineage>
</organism>
<dbReference type="CDD" id="cd01878">
    <property type="entry name" value="HflX"/>
    <property type="match status" value="1"/>
</dbReference>